<reference evidence="1 2" key="1">
    <citation type="submission" date="2009-01" db="EMBL/GenBank/DDBJ databases">
        <authorList>
            <person name="Fulton L."/>
            <person name="Clifton S."/>
            <person name="Chinwalla A.T."/>
            <person name="Mitreva M."/>
            <person name="Sodergren E."/>
            <person name="Weinstock G."/>
            <person name="Clifton S."/>
            <person name="Dooling D.J."/>
            <person name="Fulton B."/>
            <person name="Minx P."/>
            <person name="Pepin K.H."/>
            <person name="Johnson M."/>
            <person name="Bhonagiri V."/>
            <person name="Nash W.E."/>
            <person name="Mardis E.R."/>
            <person name="Wilson R.K."/>
        </authorList>
    </citation>
    <scope>NUCLEOTIDE SEQUENCE [LARGE SCALE GENOMIC DNA]</scope>
    <source>
        <strain evidence="1 2">ATCC 23834</strain>
    </source>
</reference>
<accession>C0DWA9</accession>
<evidence type="ECO:0000313" key="1">
    <source>
        <dbReference type="EMBL" id="EEG23689.1"/>
    </source>
</evidence>
<dbReference type="AlphaFoldDB" id="C0DWA9"/>
<dbReference type="HOGENOM" id="CLU_3232949_0_0_4"/>
<evidence type="ECO:0000313" key="2">
    <source>
        <dbReference type="Proteomes" id="UP000005837"/>
    </source>
</evidence>
<organism evidence="1 2">
    <name type="scientific">Eikenella corrodens ATCC 23834</name>
    <dbReference type="NCBI Taxonomy" id="546274"/>
    <lineage>
        <taxon>Bacteria</taxon>
        <taxon>Pseudomonadati</taxon>
        <taxon>Pseudomonadota</taxon>
        <taxon>Betaproteobacteria</taxon>
        <taxon>Neisseriales</taxon>
        <taxon>Neisseriaceae</taxon>
        <taxon>Eikenella</taxon>
    </lineage>
</organism>
<dbReference type="Proteomes" id="UP000005837">
    <property type="component" value="Unassembled WGS sequence"/>
</dbReference>
<dbReference type="EMBL" id="ACEA01000033">
    <property type="protein sequence ID" value="EEG23689.1"/>
    <property type="molecule type" value="Genomic_DNA"/>
</dbReference>
<protein>
    <submittedName>
        <fullName evidence="1">Uncharacterized protein</fullName>
    </submittedName>
</protein>
<comment type="caution">
    <text evidence="1">The sequence shown here is derived from an EMBL/GenBank/DDBJ whole genome shotgun (WGS) entry which is preliminary data.</text>
</comment>
<sequence>MRAPRLPPQQSYHRKNSLLVPFKKAYSQNLFCRKPLNGKEKRL</sequence>
<proteinExistence type="predicted"/>
<name>C0DWA9_EIKCO</name>
<gene>
    <name evidence="1" type="ORF">EIKCOROL_01660</name>
</gene>